<name>A0A7W9TQU8_CASDE</name>
<dbReference type="RefSeq" id="WP_052355626.1">
    <property type="nucleotide sequence ID" value="NZ_JACHIB010000019.1"/>
</dbReference>
<protein>
    <recommendedName>
        <fullName evidence="4">DUF2325 domain-containing protein</fullName>
    </recommendedName>
</protein>
<dbReference type="Proteomes" id="UP000541136">
    <property type="component" value="Unassembled WGS sequence"/>
</dbReference>
<evidence type="ECO:0008006" key="4">
    <source>
        <dbReference type="Google" id="ProtNLM"/>
    </source>
</evidence>
<evidence type="ECO:0000256" key="1">
    <source>
        <dbReference type="ARBA" id="ARBA00007189"/>
    </source>
</evidence>
<sequence>MAQSQLQPQSQSQVSALIVGADRLGNIPDLLRDHNIAIRHHISGRDPAHQKKAPALPSGTDLVILLTDFLGHNVMKTFRLAAQRAGIRVLACRRSVCSMQQALDQCGYCKACPLREENTAGSGARVSCKRRGGHGGLALQA</sequence>
<evidence type="ECO:0000313" key="3">
    <source>
        <dbReference type="Proteomes" id="UP000541136"/>
    </source>
</evidence>
<evidence type="ECO:0000313" key="2">
    <source>
        <dbReference type="EMBL" id="MBB6085004.1"/>
    </source>
</evidence>
<reference evidence="2 3" key="1">
    <citation type="submission" date="2020-08" db="EMBL/GenBank/DDBJ databases">
        <title>Genomic Encyclopedia of Type Strains, Phase IV (KMG-IV): sequencing the most valuable type-strain genomes for metagenomic binning, comparative biology and taxonomic classification.</title>
        <authorList>
            <person name="Goeker M."/>
        </authorList>
    </citation>
    <scope>NUCLEOTIDE SEQUENCE [LARGE SCALE GENOMIC DNA]</scope>
    <source>
        <strain evidence="2 3">DSM 12141</strain>
    </source>
</reference>
<comment type="similarity">
    <text evidence="1">Belongs to the UPF0751 family.</text>
</comment>
<dbReference type="EMBL" id="JACHIB010000019">
    <property type="protein sequence ID" value="MBB6085004.1"/>
    <property type="molecule type" value="Genomic_DNA"/>
</dbReference>
<gene>
    <name evidence="2" type="ORF">HNR28_003057</name>
</gene>
<dbReference type="Pfam" id="PF10087">
    <property type="entry name" value="DUF2325"/>
    <property type="match status" value="1"/>
</dbReference>
<organism evidence="2 3">
    <name type="scientific">Castellaniella defragrans</name>
    <name type="common">Alcaligenes defragrans</name>
    <dbReference type="NCBI Taxonomy" id="75697"/>
    <lineage>
        <taxon>Bacteria</taxon>
        <taxon>Pseudomonadati</taxon>
        <taxon>Pseudomonadota</taxon>
        <taxon>Betaproteobacteria</taxon>
        <taxon>Burkholderiales</taxon>
        <taxon>Alcaligenaceae</taxon>
        <taxon>Castellaniella</taxon>
    </lineage>
</organism>
<proteinExistence type="inferred from homology"/>
<dbReference type="InterPro" id="IPR016772">
    <property type="entry name" value="UCP020408"/>
</dbReference>
<dbReference type="AlphaFoldDB" id="A0A7W9TQU8"/>
<accession>A0A7W9TQU8</accession>
<comment type="caution">
    <text evidence="2">The sequence shown here is derived from an EMBL/GenBank/DDBJ whole genome shotgun (WGS) entry which is preliminary data.</text>
</comment>